<dbReference type="PANTHER" id="PTHR12558:SF13">
    <property type="entry name" value="CELL DIVISION CYCLE PROTEIN 27 HOMOLOG"/>
    <property type="match status" value="1"/>
</dbReference>
<protein>
    <recommendedName>
        <fullName evidence="7">TPR-like protein</fullName>
    </recommendedName>
</protein>
<dbReference type="SMART" id="SM00028">
    <property type="entry name" value="TPR"/>
    <property type="match status" value="6"/>
</dbReference>
<dbReference type="PANTHER" id="PTHR12558">
    <property type="entry name" value="CELL DIVISION CYCLE 16,23,27"/>
    <property type="match status" value="1"/>
</dbReference>
<dbReference type="EMBL" id="AP028218">
    <property type="protein sequence ID" value="BEI94545.1"/>
    <property type="molecule type" value="Genomic_DNA"/>
</dbReference>
<dbReference type="GO" id="GO:0005680">
    <property type="term" value="C:anaphase-promoting complex"/>
    <property type="evidence" value="ECO:0007669"/>
    <property type="project" value="TreeGrafter"/>
</dbReference>
<dbReference type="GO" id="GO:0051301">
    <property type="term" value="P:cell division"/>
    <property type="evidence" value="ECO:0007669"/>
    <property type="project" value="TreeGrafter"/>
</dbReference>
<evidence type="ECO:0000256" key="2">
    <source>
        <dbReference type="ARBA" id="ARBA00038210"/>
    </source>
</evidence>
<dbReference type="KEGG" id="ccac:CcaHIS019_0701170"/>
<feature type="repeat" description="TPR" evidence="3">
    <location>
        <begin position="601"/>
        <end position="634"/>
    </location>
</feature>
<dbReference type="PROSITE" id="PS50005">
    <property type="entry name" value="TPR"/>
    <property type="match status" value="3"/>
</dbReference>
<name>A0AA48QYR1_9TREE</name>
<accession>A0AA48QYR1</accession>
<evidence type="ECO:0008006" key="7">
    <source>
        <dbReference type="Google" id="ProtNLM"/>
    </source>
</evidence>
<feature type="repeat" description="TPR" evidence="3">
    <location>
        <begin position="465"/>
        <end position="498"/>
    </location>
</feature>
<dbReference type="Pfam" id="PF13432">
    <property type="entry name" value="TPR_16"/>
    <property type="match status" value="2"/>
</dbReference>
<feature type="compositionally biased region" description="Low complexity" evidence="4">
    <location>
        <begin position="203"/>
        <end position="218"/>
    </location>
</feature>
<feature type="region of interest" description="Disordered" evidence="4">
    <location>
        <begin position="194"/>
        <end position="228"/>
    </location>
</feature>
<reference evidence="5" key="1">
    <citation type="journal article" date="2023" name="BMC Genomics">
        <title>Chromosome-level genome assemblies of Cutaneotrichosporon spp. (Trichosporonales, Basidiomycota) reveal imbalanced evolution between nucleotide sequences and chromosome synteny.</title>
        <authorList>
            <person name="Kobayashi Y."/>
            <person name="Kayamori A."/>
            <person name="Aoki K."/>
            <person name="Shiwa Y."/>
            <person name="Matsutani M."/>
            <person name="Fujita N."/>
            <person name="Sugita T."/>
            <person name="Iwasaki W."/>
            <person name="Tanaka N."/>
            <person name="Takashima M."/>
        </authorList>
    </citation>
    <scope>NUCLEOTIDE SEQUENCE</scope>
    <source>
        <strain evidence="5">HIS019</strain>
    </source>
</reference>
<dbReference type="InterPro" id="IPR011990">
    <property type="entry name" value="TPR-like_helical_dom_sf"/>
</dbReference>
<feature type="region of interest" description="Disordered" evidence="4">
    <location>
        <begin position="359"/>
        <end position="412"/>
    </location>
</feature>
<evidence type="ECO:0000313" key="5">
    <source>
        <dbReference type="EMBL" id="BEI94545.1"/>
    </source>
</evidence>
<feature type="repeat" description="TPR" evidence="3">
    <location>
        <begin position="533"/>
        <end position="566"/>
    </location>
</feature>
<dbReference type="SUPFAM" id="SSF48452">
    <property type="entry name" value="TPR-like"/>
    <property type="match status" value="3"/>
</dbReference>
<proteinExistence type="inferred from homology"/>
<dbReference type="GeneID" id="85498415"/>
<evidence type="ECO:0000313" key="6">
    <source>
        <dbReference type="Proteomes" id="UP001233271"/>
    </source>
</evidence>
<gene>
    <name evidence="5" type="primary">CDC27</name>
    <name evidence="5" type="ORF">CcaverHIS019_0701170</name>
</gene>
<dbReference type="InterPro" id="IPR019734">
    <property type="entry name" value="TPR_rpt"/>
</dbReference>
<dbReference type="Pfam" id="PF00515">
    <property type="entry name" value="TPR_1"/>
    <property type="match status" value="1"/>
</dbReference>
<sequence>MAPPRPPGPHLAQRLRTLALTQPTDSALLYAYQYRAFFPPTELEHDSVHVLALVQLASGNTYSALDLVREFADADADPSHDIPDYENGIPARRPGCYGCAVIVAKCCAKLGRFTDGQAVLDRAIRRSVPLTLPNHNAVETAATASLLAAQLSHKSKATTQAIEYYTRGLTDDPWLWEAFTGLCDIGAAPPADAVFSDPPSMLRTSSSQRPSRQPTGSPGPMPRSSASEVPNFLSRRQLSPMPVAPSSASLFTPDPGAGAVSSRVHMMGSMAGWDSPGSATGDTTFPSIGESTNGRARVPNLIQQFIPGLRSTPAMEQGLAKAPPAIKRPRGGHGLKLTDTPVGGLAIESRLNRDLRSMEINGDKAVDPPVRRSSRLNASSRTTTSRVTTREKRTTRSQSVASSGSGQTDANNHATLEAQTAAAVDDWLRDIVRRCGRAYRAVSLYKCREALAEIDALPRELQASPWVLRLMAKSFYRMAEYKKGARVFKHLVELEPYNLELMDIYSTLLWHMNDSTELSDLSQRLMSVDRESAQAWIAAGNTLSVLKQHEEAARLFRRATQVDPGCANAWTLCGHEAWMTEETDRAIAFYRTAIRTDDREQAAWYGLGHVYLHMGKWRHAEHHFRRAAEINPASGPLLCALGEAIERGGNLVGALAEFDRAVALEHDVDRPITRYKRARVLVGLGRVQEAIVELEPVARTSSDEPDVHFLLGKCYLKMRRNADAVIALTTAREIDTKLEGAVRSVLLAGGVDVEDE</sequence>
<keyword evidence="6" id="KW-1185">Reference proteome</keyword>
<dbReference type="GO" id="GO:0007091">
    <property type="term" value="P:metaphase/anaphase transition of mitotic cell cycle"/>
    <property type="evidence" value="ECO:0007669"/>
    <property type="project" value="TreeGrafter"/>
</dbReference>
<organism evidence="5 6">
    <name type="scientific">Cutaneotrichosporon cavernicola</name>
    <dbReference type="NCBI Taxonomy" id="279322"/>
    <lineage>
        <taxon>Eukaryota</taxon>
        <taxon>Fungi</taxon>
        <taxon>Dikarya</taxon>
        <taxon>Basidiomycota</taxon>
        <taxon>Agaricomycotina</taxon>
        <taxon>Tremellomycetes</taxon>
        <taxon>Trichosporonales</taxon>
        <taxon>Trichosporonaceae</taxon>
        <taxon>Cutaneotrichosporon</taxon>
    </lineage>
</organism>
<feature type="compositionally biased region" description="Basic and acidic residues" evidence="4">
    <location>
        <begin position="359"/>
        <end position="370"/>
    </location>
</feature>
<dbReference type="Proteomes" id="UP001233271">
    <property type="component" value="Chromosome 7a"/>
</dbReference>
<keyword evidence="1 3" id="KW-0802">TPR repeat</keyword>
<dbReference type="GO" id="GO:0031145">
    <property type="term" value="P:anaphase-promoting complex-dependent catabolic process"/>
    <property type="evidence" value="ECO:0007669"/>
    <property type="project" value="TreeGrafter"/>
</dbReference>
<dbReference type="GO" id="GO:0005737">
    <property type="term" value="C:cytoplasm"/>
    <property type="evidence" value="ECO:0007669"/>
    <property type="project" value="TreeGrafter"/>
</dbReference>
<evidence type="ECO:0000256" key="1">
    <source>
        <dbReference type="ARBA" id="ARBA00022803"/>
    </source>
</evidence>
<dbReference type="PROSITE" id="PS50293">
    <property type="entry name" value="TPR_REGION"/>
    <property type="match status" value="1"/>
</dbReference>
<dbReference type="RefSeq" id="XP_060459810.1">
    <property type="nucleotide sequence ID" value="XM_060603525.1"/>
</dbReference>
<evidence type="ECO:0000256" key="4">
    <source>
        <dbReference type="SAM" id="MobiDB-lite"/>
    </source>
</evidence>
<evidence type="ECO:0000256" key="3">
    <source>
        <dbReference type="PROSITE-ProRule" id="PRU00339"/>
    </source>
</evidence>
<comment type="similarity">
    <text evidence="2">Belongs to the APC3/CDC27 family.</text>
</comment>
<dbReference type="Gene3D" id="1.25.40.10">
    <property type="entry name" value="Tetratricopeptide repeat domain"/>
    <property type="match status" value="4"/>
</dbReference>
<feature type="compositionally biased region" description="Polar residues" evidence="4">
    <location>
        <begin position="398"/>
        <end position="412"/>
    </location>
</feature>
<dbReference type="AlphaFoldDB" id="A0AA48QYR1"/>
<dbReference type="GO" id="GO:0016567">
    <property type="term" value="P:protein ubiquitination"/>
    <property type="evidence" value="ECO:0007669"/>
    <property type="project" value="TreeGrafter"/>
</dbReference>